<dbReference type="AlphaFoldDB" id="A0A401GUN8"/>
<comment type="caution">
    <text evidence="1">The sequence shown here is derived from an EMBL/GenBank/DDBJ whole genome shotgun (WGS) entry which is preliminary data.</text>
</comment>
<dbReference type="EMBL" id="BFAD01000008">
    <property type="protein sequence ID" value="GBE85903.1"/>
    <property type="molecule type" value="Genomic_DNA"/>
</dbReference>
<evidence type="ECO:0000313" key="1">
    <source>
        <dbReference type="EMBL" id="GBE85903.1"/>
    </source>
</evidence>
<dbReference type="InParanoid" id="A0A401GUN8"/>
<proteinExistence type="predicted"/>
<evidence type="ECO:0000313" key="2">
    <source>
        <dbReference type="Proteomes" id="UP000287166"/>
    </source>
</evidence>
<reference evidence="1 2" key="1">
    <citation type="journal article" date="2018" name="Sci. Rep.">
        <title>Genome sequence of the cauliflower mushroom Sparassis crispa (Hanabiratake) and its association with beneficial usage.</title>
        <authorList>
            <person name="Kiyama R."/>
            <person name="Furutani Y."/>
            <person name="Kawaguchi K."/>
            <person name="Nakanishi T."/>
        </authorList>
    </citation>
    <scope>NUCLEOTIDE SEQUENCE [LARGE SCALE GENOMIC DNA]</scope>
</reference>
<accession>A0A401GUN8</accession>
<organism evidence="1 2">
    <name type="scientific">Sparassis crispa</name>
    <dbReference type="NCBI Taxonomy" id="139825"/>
    <lineage>
        <taxon>Eukaryota</taxon>
        <taxon>Fungi</taxon>
        <taxon>Dikarya</taxon>
        <taxon>Basidiomycota</taxon>
        <taxon>Agaricomycotina</taxon>
        <taxon>Agaricomycetes</taxon>
        <taxon>Polyporales</taxon>
        <taxon>Sparassidaceae</taxon>
        <taxon>Sparassis</taxon>
    </lineage>
</organism>
<dbReference type="RefSeq" id="XP_027616816.1">
    <property type="nucleotide sequence ID" value="XM_027761015.1"/>
</dbReference>
<protein>
    <submittedName>
        <fullName evidence="1">Uncharacterized protein</fullName>
    </submittedName>
</protein>
<dbReference type="GeneID" id="38782820"/>
<name>A0A401GUN8_9APHY</name>
<dbReference type="Proteomes" id="UP000287166">
    <property type="component" value="Unassembled WGS sequence"/>
</dbReference>
<sequence>MGFVIVYEEVTRVFESSKEPDDIIANASYIKRIRLVGVSDSAPSWPACKHRRALGDNANNGV</sequence>
<keyword evidence="2" id="KW-1185">Reference proteome</keyword>
<gene>
    <name evidence="1" type="ORF">SCP_0804270</name>
</gene>